<dbReference type="PANTHER" id="PTHR16105:SF0">
    <property type="entry name" value="RNA-BINDING REGION-CONTAINING PROTEIN 3"/>
    <property type="match status" value="1"/>
</dbReference>
<dbReference type="AlphaFoldDB" id="A0A8T1VZ72"/>
<dbReference type="OrthoDB" id="277802at2759"/>
<dbReference type="GO" id="GO:0000398">
    <property type="term" value="P:mRNA splicing, via spliceosome"/>
    <property type="evidence" value="ECO:0007669"/>
    <property type="project" value="TreeGrafter"/>
</dbReference>
<feature type="domain" description="RRM" evidence="3">
    <location>
        <begin position="311"/>
        <end position="392"/>
    </location>
</feature>
<proteinExistence type="predicted"/>
<dbReference type="PROSITE" id="PS50102">
    <property type="entry name" value="RRM"/>
    <property type="match status" value="2"/>
</dbReference>
<dbReference type="GO" id="GO:0016779">
    <property type="term" value="F:nucleotidyltransferase activity"/>
    <property type="evidence" value="ECO:0007669"/>
    <property type="project" value="UniProtKB-KW"/>
</dbReference>
<feature type="domain" description="RRM" evidence="3">
    <location>
        <begin position="182"/>
        <end position="260"/>
    </location>
</feature>
<keyword evidence="4" id="KW-0548">Nucleotidyltransferase</keyword>
<dbReference type="InterPro" id="IPR000504">
    <property type="entry name" value="RRM_dom"/>
</dbReference>
<organism evidence="4 5">
    <name type="scientific">Phytophthora boehmeriae</name>
    <dbReference type="NCBI Taxonomy" id="109152"/>
    <lineage>
        <taxon>Eukaryota</taxon>
        <taxon>Sar</taxon>
        <taxon>Stramenopiles</taxon>
        <taxon>Oomycota</taxon>
        <taxon>Peronosporomycetes</taxon>
        <taxon>Peronosporales</taxon>
        <taxon>Peronosporaceae</taxon>
        <taxon>Phytophthora</taxon>
    </lineage>
</organism>
<comment type="caution">
    <text evidence="4">The sequence shown here is derived from an EMBL/GenBank/DDBJ whole genome shotgun (WGS) entry which is preliminary data.</text>
</comment>
<reference evidence="4" key="1">
    <citation type="submission" date="2021-02" db="EMBL/GenBank/DDBJ databases">
        <authorList>
            <person name="Palmer J.M."/>
        </authorList>
    </citation>
    <scope>NUCLEOTIDE SEQUENCE</scope>
    <source>
        <strain evidence="4">SCRP23</strain>
    </source>
</reference>
<evidence type="ECO:0000313" key="5">
    <source>
        <dbReference type="Proteomes" id="UP000693981"/>
    </source>
</evidence>
<dbReference type="EMBL" id="JAGDFL010000511">
    <property type="protein sequence ID" value="KAG7386471.1"/>
    <property type="molecule type" value="Genomic_DNA"/>
</dbReference>
<evidence type="ECO:0000313" key="4">
    <source>
        <dbReference type="EMBL" id="KAG7386471.1"/>
    </source>
</evidence>
<keyword evidence="5" id="KW-1185">Reference proteome</keyword>
<evidence type="ECO:0000256" key="1">
    <source>
        <dbReference type="ARBA" id="ARBA00022884"/>
    </source>
</evidence>
<dbReference type="Pfam" id="PF00076">
    <property type="entry name" value="RRM_1"/>
    <property type="match status" value="2"/>
</dbReference>
<evidence type="ECO:0000259" key="3">
    <source>
        <dbReference type="PROSITE" id="PS50102"/>
    </source>
</evidence>
<keyword evidence="4" id="KW-0808">Transferase</keyword>
<keyword evidence="1 2" id="KW-0694">RNA-binding</keyword>
<sequence>MVDERFCLRVRNLPAVLSTDAVTSLLSHYGAVRVRVLHRRSISSGREPGAVPSIKTQKAIAVFKSREAQQNAQRRLHNLELAGQHLHVQVVGDDEESKDSVELKLNNADVAAKLPLNGPPPLPKGLPPPLPPTTVHASMQNSLYPPAPAPLAPHLGLNYAPSPLLEYKYPKATESIVRNIANVVLVQNIAATVDEKDLRSIFGYVLPLDVDLDSMEITFLPAKGSALVRYSDTEIATAAVDKLLGFQIEGNPLVITFQKAETSENIVSNDDIIKPTTLRWTTQDLANKRMPELQLSGEKVMKKYERGESSDTLYVKNLAKSVEFADLAAVFGACLPPDSTPEALDIRHFTTGRMKCQAFVKYPTVDLASNALHQVHGVVLKDKPLIVVRAVDLSDMPMYLHCSNVSSVLS</sequence>
<dbReference type="GO" id="GO:0097157">
    <property type="term" value="F:pre-mRNA intronic binding"/>
    <property type="evidence" value="ECO:0007669"/>
    <property type="project" value="TreeGrafter"/>
</dbReference>
<dbReference type="InterPro" id="IPR045164">
    <property type="entry name" value="RBM41/RNPC3"/>
</dbReference>
<gene>
    <name evidence="4" type="primary">CDS1_2</name>
    <name evidence="4" type="ORF">PHYBOEH_008679</name>
</gene>
<dbReference type="Proteomes" id="UP000693981">
    <property type="component" value="Unassembled WGS sequence"/>
</dbReference>
<name>A0A8T1VZ72_9STRA</name>
<protein>
    <submittedName>
        <fullName evidence="4">Phosphatidate cytidylyltransferase</fullName>
    </submittedName>
</protein>
<dbReference type="GO" id="GO:0005689">
    <property type="term" value="C:U12-type spliceosomal complex"/>
    <property type="evidence" value="ECO:0007669"/>
    <property type="project" value="TreeGrafter"/>
</dbReference>
<accession>A0A8T1VZ72</accession>
<dbReference type="SMART" id="SM00360">
    <property type="entry name" value="RRM"/>
    <property type="match status" value="3"/>
</dbReference>
<evidence type="ECO:0000256" key="2">
    <source>
        <dbReference type="PROSITE-ProRule" id="PRU00176"/>
    </source>
</evidence>
<dbReference type="GO" id="GO:0030626">
    <property type="term" value="F:U12 snRNA binding"/>
    <property type="evidence" value="ECO:0007669"/>
    <property type="project" value="TreeGrafter"/>
</dbReference>
<dbReference type="PANTHER" id="PTHR16105">
    <property type="entry name" value="RNA-BINDING REGION-CONTAINING PROTEIN 3"/>
    <property type="match status" value="1"/>
</dbReference>